<gene>
    <name evidence="1" type="ORF">C7Y44_01610</name>
</gene>
<protein>
    <submittedName>
        <fullName evidence="1">Uncharacterized protein</fullName>
    </submittedName>
</protein>
<evidence type="ECO:0000313" key="1">
    <source>
        <dbReference type="EMBL" id="TQR46405.1"/>
    </source>
</evidence>
<name>A0ABY3AV53_PAEPP</name>
<dbReference type="Proteomes" id="UP000316208">
    <property type="component" value="Unassembled WGS sequence"/>
</dbReference>
<reference evidence="1 2" key="1">
    <citation type="submission" date="2018-03" db="EMBL/GenBank/DDBJ databases">
        <title>Aerobic endospore-forming bacteria genome sequencing and assembly.</title>
        <authorList>
            <person name="Cavalcante D.A."/>
            <person name="Driks A."/>
            <person name="Putonti C."/>
            <person name="De-Souza M.T."/>
        </authorList>
    </citation>
    <scope>NUCLEOTIDE SEQUENCE [LARGE SCALE GENOMIC DNA]</scope>
    <source>
        <strain evidence="1 2">SDF0028</strain>
    </source>
</reference>
<organism evidence="1 2">
    <name type="scientific">Paenibacillus popilliae</name>
    <name type="common">Bacillus popilliae</name>
    <dbReference type="NCBI Taxonomy" id="78057"/>
    <lineage>
        <taxon>Bacteria</taxon>
        <taxon>Bacillati</taxon>
        <taxon>Bacillota</taxon>
        <taxon>Bacilli</taxon>
        <taxon>Bacillales</taxon>
        <taxon>Paenibacillaceae</taxon>
        <taxon>Paenibacillus</taxon>
    </lineage>
</organism>
<dbReference type="RefSeq" id="WP_142542416.1">
    <property type="nucleotide sequence ID" value="NZ_SADY01000001.1"/>
</dbReference>
<proteinExistence type="predicted"/>
<comment type="caution">
    <text evidence="1">The sequence shown here is derived from an EMBL/GenBank/DDBJ whole genome shotgun (WGS) entry which is preliminary data.</text>
</comment>
<dbReference type="Gene3D" id="3.40.50.720">
    <property type="entry name" value="NAD(P)-binding Rossmann-like Domain"/>
    <property type="match status" value="1"/>
</dbReference>
<evidence type="ECO:0000313" key="2">
    <source>
        <dbReference type="Proteomes" id="UP000316208"/>
    </source>
</evidence>
<keyword evidence="2" id="KW-1185">Reference proteome</keyword>
<accession>A0ABY3AV53</accession>
<sequence length="80" mass="9004">MVNDISLDLVINKPNYLESIIDKCAELLKKSESTSIVLFGAGEIGVEYLRYFRAHLITDRLLFCDNDSSKRGTRIEGVPV</sequence>
<dbReference type="EMBL" id="SADY01000001">
    <property type="protein sequence ID" value="TQR46405.1"/>
    <property type="molecule type" value="Genomic_DNA"/>
</dbReference>